<keyword evidence="2" id="KW-1185">Reference proteome</keyword>
<proteinExistence type="predicted"/>
<dbReference type="RefSeq" id="WP_261732421.1">
    <property type="nucleotide sequence ID" value="NZ_JAODOQ010000001.1"/>
</dbReference>
<evidence type="ECO:0000313" key="2">
    <source>
        <dbReference type="Proteomes" id="UP001431192"/>
    </source>
</evidence>
<comment type="caution">
    <text evidence="1">The sequence shown here is derived from an EMBL/GenBank/DDBJ whole genome shotgun (WGS) entry which is preliminary data.</text>
</comment>
<reference evidence="1" key="1">
    <citation type="submission" date="2022-09" db="EMBL/GenBank/DDBJ databases">
        <title>Shewanella sp. KJ10-1 sp.nov, isolated from marine algae.</title>
        <authorList>
            <person name="Butt M."/>
            <person name="Lee J.K."/>
            <person name="Kim J.M."/>
            <person name="Choi D.G."/>
        </authorList>
    </citation>
    <scope>NUCLEOTIDE SEQUENCE</scope>
    <source>
        <strain evidence="1">KJ10-1</strain>
    </source>
</reference>
<dbReference type="Proteomes" id="UP001431192">
    <property type="component" value="Unassembled WGS sequence"/>
</dbReference>
<dbReference type="NCBIfam" id="TIGR03696">
    <property type="entry name" value="Rhs_assc_core"/>
    <property type="match status" value="1"/>
</dbReference>
<gene>
    <name evidence="1" type="ORF">N4T56_04835</name>
</gene>
<dbReference type="InterPro" id="IPR022385">
    <property type="entry name" value="Rhs_assc_core"/>
</dbReference>
<evidence type="ECO:0000313" key="1">
    <source>
        <dbReference type="EMBL" id="MCT8985950.1"/>
    </source>
</evidence>
<protein>
    <recommendedName>
        <fullName evidence="3">RHS repeat-associated core domain-containing protein</fullName>
    </recommendedName>
</protein>
<organism evidence="1 2">
    <name type="scientific">Shewanella phaeophyticola</name>
    <dbReference type="NCBI Taxonomy" id="2978345"/>
    <lineage>
        <taxon>Bacteria</taxon>
        <taxon>Pseudomonadati</taxon>
        <taxon>Pseudomonadota</taxon>
        <taxon>Gammaproteobacteria</taxon>
        <taxon>Alteromonadales</taxon>
        <taxon>Shewanellaceae</taxon>
        <taxon>Shewanella</taxon>
    </lineage>
</organism>
<evidence type="ECO:0008006" key="3">
    <source>
        <dbReference type="Google" id="ProtNLM"/>
    </source>
</evidence>
<name>A0ABT2NZY3_9GAMM</name>
<sequence length="689" mass="76339">MGIDNATAILGSSLQQFGRIKAMQYPSGEHVAYRFDDNGYLVEDYQRFTDGSEQSLRIIDEYSAFGSINQQTFSNNYVQQFSRNLAGSPTSICTSSSAGCSTIGVQYLNYDYDGMGNLAFQHNVITQFKESYNYDELMRVDDSTKTYKGITYAAVNYDYDAAGNILVKGDYGSQYLYGSVGKGAGGNAGSNAIRQFIRGGTKTFTYDNNGNRLTGDGVTLSYNDQNKPLTVDRNNVKSTFSYDANGNRYKQVKQQNGSVVSTTYYVGSFEREVTLSSTVDKTYIGDHTIKMKAHVGSLGNQSPFQHVLRDHLGSVDTLMDAKTGAVLQHRGYDVFGRPRDIASGNALLSSWQGVTKGYTDHEHLVDQELIHMNGRIYDFNVGRFLSVDPFLQFPENSQSANPYSYILNNPMSGVDPTGYRSEELDEVISGKAFEKLEKDEGGNLYVTADGDTYKLTSVSNGEKNFSISFDGNGGGTAQVGKTTGTISLHKGNSSTNSGKAAASELIGKINKEQLGSDSSNSQKIFDEAYRFFKDYISNMGETVEFKDAYAVSIRNAADHSETYAPIPFDNFDDANEYAEKKYGEGYEKVWVFGYHYGGKSTIYKPATFSGGGYTGVQRTIATLAHESRHYNRYNISLARPHNTLIEHRVFEQVSLQAVDRYNAKLSGEKNEMLDGNFAFIFLYLMSCKR</sequence>
<accession>A0ABT2NZY3</accession>
<dbReference type="Gene3D" id="2.180.10.10">
    <property type="entry name" value="RHS repeat-associated core"/>
    <property type="match status" value="1"/>
</dbReference>
<dbReference type="EMBL" id="JAODOQ010000001">
    <property type="protein sequence ID" value="MCT8985950.1"/>
    <property type="molecule type" value="Genomic_DNA"/>
</dbReference>